<evidence type="ECO:0000259" key="8">
    <source>
        <dbReference type="Pfam" id="PF01694"/>
    </source>
</evidence>
<dbReference type="GO" id="GO:0004252">
    <property type="term" value="F:serine-type endopeptidase activity"/>
    <property type="evidence" value="ECO:0007669"/>
    <property type="project" value="InterPro"/>
</dbReference>
<proteinExistence type="inferred from homology"/>
<evidence type="ECO:0000313" key="10">
    <source>
        <dbReference type="Proteomes" id="UP000015961"/>
    </source>
</evidence>
<evidence type="ECO:0000256" key="1">
    <source>
        <dbReference type="ARBA" id="ARBA00004141"/>
    </source>
</evidence>
<comment type="caution">
    <text evidence="9">The sequence shown here is derived from an EMBL/GenBank/DDBJ whole genome shotgun (WGS) entry which is preliminary data.</text>
</comment>
<evidence type="ECO:0000256" key="6">
    <source>
        <dbReference type="ARBA" id="ARBA00023136"/>
    </source>
</evidence>
<gene>
    <name evidence="9" type="ORF">I573_01396</name>
</gene>
<feature type="transmembrane region" description="Helical" evidence="7">
    <location>
        <begin position="94"/>
        <end position="112"/>
    </location>
</feature>
<dbReference type="AlphaFoldDB" id="S0KQE2"/>
<evidence type="ECO:0000313" key="9">
    <source>
        <dbReference type="EMBL" id="EOT83671.1"/>
    </source>
</evidence>
<sequence>MQSFSMKRIQQEPFFTWLFLAMQTVTFALGYLLPTDPLKNAGVLYGPSVVFLGEYWRFITPIFLHFGLMHFAVNSVVLYFMGKQIEQIYGHTRFFILYLGSGILGNLMSFAFNQPGIISAGSSTSLFGLFGAFVVLGFHFRNQPGIQAMVRQFGLFLILTFAFGAFDQSIDIWGHVGGLLGGVLFANTLALPQNKGQYSIHIRILSGILCLFFIIFFLMYGFKKYL</sequence>
<comment type="subcellular location">
    <subcellularLocation>
        <location evidence="1">Membrane</location>
        <topology evidence="1">Multi-pass membrane protein</topology>
    </subcellularLocation>
</comment>
<feature type="transmembrane region" description="Helical" evidence="7">
    <location>
        <begin position="14"/>
        <end position="33"/>
    </location>
</feature>
<dbReference type="STRING" id="1140003.OMY_01284"/>
<dbReference type="InterPro" id="IPR050925">
    <property type="entry name" value="Rhomboid_protease_S54"/>
</dbReference>
<evidence type="ECO:0000256" key="4">
    <source>
        <dbReference type="ARBA" id="ARBA00022801"/>
    </source>
</evidence>
<dbReference type="PANTHER" id="PTHR43731">
    <property type="entry name" value="RHOMBOID PROTEASE"/>
    <property type="match status" value="1"/>
</dbReference>
<dbReference type="InterPro" id="IPR022764">
    <property type="entry name" value="Peptidase_S54_rhomboid_dom"/>
</dbReference>
<dbReference type="Proteomes" id="UP000015961">
    <property type="component" value="Unassembled WGS sequence"/>
</dbReference>
<feature type="transmembrane region" description="Helical" evidence="7">
    <location>
        <begin position="118"/>
        <end position="136"/>
    </location>
</feature>
<name>S0KQE2_9ENTE</name>
<protein>
    <recommendedName>
        <fullName evidence="8">Peptidase S54 rhomboid domain-containing protein</fullName>
    </recommendedName>
</protein>
<dbReference type="PANTHER" id="PTHR43731:SF14">
    <property type="entry name" value="PRESENILIN-ASSOCIATED RHOMBOID-LIKE PROTEIN, MITOCHONDRIAL"/>
    <property type="match status" value="1"/>
</dbReference>
<evidence type="ECO:0000256" key="5">
    <source>
        <dbReference type="ARBA" id="ARBA00022989"/>
    </source>
</evidence>
<dbReference type="Pfam" id="PF01694">
    <property type="entry name" value="Rhomboid"/>
    <property type="match status" value="1"/>
</dbReference>
<feature type="transmembrane region" description="Helical" evidence="7">
    <location>
        <begin position="148"/>
        <end position="166"/>
    </location>
</feature>
<dbReference type="OrthoDB" id="9813074at2"/>
<feature type="transmembrane region" description="Helical" evidence="7">
    <location>
        <begin position="62"/>
        <end position="82"/>
    </location>
</feature>
<keyword evidence="10" id="KW-1185">Reference proteome</keyword>
<evidence type="ECO:0000256" key="3">
    <source>
        <dbReference type="ARBA" id="ARBA00022692"/>
    </source>
</evidence>
<evidence type="ECO:0000256" key="2">
    <source>
        <dbReference type="ARBA" id="ARBA00009045"/>
    </source>
</evidence>
<reference evidence="9 10" key="1">
    <citation type="submission" date="2013-03" db="EMBL/GenBank/DDBJ databases">
        <title>The Genome Sequence of Enterococcus sulfureus ATCC_49903 (PacBio/Illumina hybrid assembly).</title>
        <authorList>
            <consortium name="The Broad Institute Genomics Platform"/>
            <consortium name="The Broad Institute Genome Sequencing Center for Infectious Disease"/>
            <person name="Earl A."/>
            <person name="Russ C."/>
            <person name="Gilmore M."/>
            <person name="Surin D."/>
            <person name="Walker B."/>
            <person name="Young S."/>
            <person name="Zeng Q."/>
            <person name="Gargeya S."/>
            <person name="Fitzgerald M."/>
            <person name="Haas B."/>
            <person name="Abouelleil A."/>
            <person name="Allen A.W."/>
            <person name="Alvarado L."/>
            <person name="Arachchi H.M."/>
            <person name="Berlin A.M."/>
            <person name="Chapman S.B."/>
            <person name="Gainer-Dewar J."/>
            <person name="Goldberg J."/>
            <person name="Griggs A."/>
            <person name="Gujja S."/>
            <person name="Hansen M."/>
            <person name="Howarth C."/>
            <person name="Imamovic A."/>
            <person name="Ireland A."/>
            <person name="Larimer J."/>
            <person name="McCowan C."/>
            <person name="Murphy C."/>
            <person name="Pearson M."/>
            <person name="Poon T.W."/>
            <person name="Priest M."/>
            <person name="Roberts A."/>
            <person name="Saif S."/>
            <person name="Shea T."/>
            <person name="Sisk P."/>
            <person name="Sykes S."/>
            <person name="Wortman J."/>
            <person name="Nusbaum C."/>
            <person name="Birren B."/>
        </authorList>
    </citation>
    <scope>NUCLEOTIDE SEQUENCE [LARGE SCALE GENOMIC DNA]</scope>
    <source>
        <strain evidence="9 10">ATCC 49903</strain>
    </source>
</reference>
<dbReference type="Gene3D" id="1.20.1540.10">
    <property type="entry name" value="Rhomboid-like"/>
    <property type="match status" value="1"/>
</dbReference>
<dbReference type="SUPFAM" id="SSF144091">
    <property type="entry name" value="Rhomboid-like"/>
    <property type="match status" value="1"/>
</dbReference>
<dbReference type="EMBL" id="ASWO01000005">
    <property type="protein sequence ID" value="EOT83671.1"/>
    <property type="molecule type" value="Genomic_DNA"/>
</dbReference>
<organism evidence="9 10">
    <name type="scientific">Enterococcus sulfureus ATCC 49903</name>
    <dbReference type="NCBI Taxonomy" id="1140003"/>
    <lineage>
        <taxon>Bacteria</taxon>
        <taxon>Bacillati</taxon>
        <taxon>Bacillota</taxon>
        <taxon>Bacilli</taxon>
        <taxon>Lactobacillales</taxon>
        <taxon>Enterococcaceae</taxon>
        <taxon>Enterococcus</taxon>
    </lineage>
</organism>
<accession>S0KQE2</accession>
<keyword evidence="5 7" id="KW-1133">Transmembrane helix</keyword>
<evidence type="ECO:0000256" key="7">
    <source>
        <dbReference type="SAM" id="Phobius"/>
    </source>
</evidence>
<comment type="similarity">
    <text evidence="2">Belongs to the peptidase S54 family.</text>
</comment>
<dbReference type="RefSeq" id="WP_016185736.1">
    <property type="nucleotide sequence ID" value="NZ_ASWO01000005.1"/>
</dbReference>
<keyword evidence="6 7" id="KW-0472">Membrane</keyword>
<keyword evidence="4" id="KW-0378">Hydrolase</keyword>
<dbReference type="PATRIC" id="fig|1140003.3.peg.1241"/>
<dbReference type="GO" id="GO:0016020">
    <property type="term" value="C:membrane"/>
    <property type="evidence" value="ECO:0007669"/>
    <property type="project" value="UniProtKB-SubCell"/>
</dbReference>
<dbReference type="eggNOG" id="COG0705">
    <property type="taxonomic scope" value="Bacteria"/>
</dbReference>
<feature type="transmembrane region" description="Helical" evidence="7">
    <location>
        <begin position="204"/>
        <end position="222"/>
    </location>
</feature>
<feature type="domain" description="Peptidase S54 rhomboid" evidence="8">
    <location>
        <begin position="53"/>
        <end position="189"/>
    </location>
</feature>
<keyword evidence="3 7" id="KW-0812">Transmembrane</keyword>
<dbReference type="InterPro" id="IPR035952">
    <property type="entry name" value="Rhomboid-like_sf"/>
</dbReference>